<dbReference type="PRINTS" id="PR00348">
    <property type="entry name" value="UBIQUITIN"/>
</dbReference>
<dbReference type="Pfam" id="PF03016">
    <property type="entry name" value="Exostosin_GT47"/>
    <property type="match status" value="1"/>
</dbReference>
<organism evidence="3 4">
    <name type="scientific">Polarella glacialis</name>
    <name type="common">Dinoflagellate</name>
    <dbReference type="NCBI Taxonomy" id="89957"/>
    <lineage>
        <taxon>Eukaryota</taxon>
        <taxon>Sar</taxon>
        <taxon>Alveolata</taxon>
        <taxon>Dinophyceae</taxon>
        <taxon>Suessiales</taxon>
        <taxon>Suessiaceae</taxon>
        <taxon>Polarella</taxon>
    </lineage>
</organism>
<dbReference type="EMBL" id="CAJNNV010028203">
    <property type="protein sequence ID" value="CAE8623629.1"/>
    <property type="molecule type" value="Genomic_DNA"/>
</dbReference>
<sequence length="669" mass="75945">MQIYVQTLDGQKHLIDVEDSESIPALKAKIQSKFGSPPEQQQLSFAGRLLNEAQFRYPSFLQQAAQSGCEEQPLSAADRDAQRQARLAGMLCTTVGADGSTANERLAVLKRQVLQQEEANEDQESRCDTYAKRTGEVIHRAEKLNDVTLAEFNIQDKSTVQLITRGKDSGLRTQRQVASSLFRRLERAHAKRCFLERALAEYERRLFADEQRLFGDERLGIPRRSQEDNTSFHTRMRPKLLLSVEGHLDLDRMQAIHNFSKPTHSRSLLFNFHGRLPINHDYYENVTVRKAITQFSEIPDVSVGGFIEEYFEVMGDSHFCLIPEGTSSWTNHLYESFFAGCIPLILSDKFVLPFQELIDWPSLSIRWPQDHVTMDLYHYVRDLVHNRRPEVEAMKQRVEAAACWFDFYNLEGPCSSRALMPALTLAKRLVPWLVVAAFPSAAKDMMADMELSETCQSCLAKGGGWCASEQRCVEDDIAFCDAESLIGLAGFTDDCDADEEGQKPKIRPWIDKGVLVSYHHENGTCCGSGIISRAYHVLEEYTVLLRDGSKEEVKMDRWNNRKPGKKKDENSEYHDIEFRYFSNRDLSVISGVRQGDVVRAHFAVKQKGADDGELVKSQRIEDAVVINTTVPNIALNFTADHIVSVLPRDFIVDLTNESLAPGRSRHTEL</sequence>
<evidence type="ECO:0000259" key="2">
    <source>
        <dbReference type="PROSITE" id="PS50053"/>
    </source>
</evidence>
<accession>A0A813GHR2</accession>
<dbReference type="InterPro" id="IPR040911">
    <property type="entry name" value="Exostosin_GT47"/>
</dbReference>
<comment type="similarity">
    <text evidence="1">Belongs to the glycosyltransferase 47 family.</text>
</comment>
<dbReference type="SMART" id="SM00213">
    <property type="entry name" value="UBQ"/>
    <property type="match status" value="1"/>
</dbReference>
<dbReference type="SUPFAM" id="SSF54236">
    <property type="entry name" value="Ubiquitin-like"/>
    <property type="match status" value="1"/>
</dbReference>
<reference evidence="3" key="1">
    <citation type="submission" date="2021-02" db="EMBL/GenBank/DDBJ databases">
        <authorList>
            <person name="Dougan E. K."/>
            <person name="Rhodes N."/>
            <person name="Thang M."/>
            <person name="Chan C."/>
        </authorList>
    </citation>
    <scope>NUCLEOTIDE SEQUENCE</scope>
</reference>
<dbReference type="Proteomes" id="UP000654075">
    <property type="component" value="Unassembled WGS sequence"/>
</dbReference>
<dbReference type="GO" id="GO:0016757">
    <property type="term" value="F:glycosyltransferase activity"/>
    <property type="evidence" value="ECO:0007669"/>
    <property type="project" value="InterPro"/>
</dbReference>
<keyword evidence="4" id="KW-1185">Reference proteome</keyword>
<name>A0A813GHR2_POLGL</name>
<dbReference type="Pfam" id="PF00240">
    <property type="entry name" value="ubiquitin"/>
    <property type="match status" value="1"/>
</dbReference>
<dbReference type="InterPro" id="IPR019956">
    <property type="entry name" value="Ubiquitin_dom"/>
</dbReference>
<dbReference type="PROSITE" id="PS50053">
    <property type="entry name" value="UBIQUITIN_2"/>
    <property type="match status" value="1"/>
</dbReference>
<feature type="domain" description="Ubiquitin-like" evidence="2">
    <location>
        <begin position="1"/>
        <end position="54"/>
    </location>
</feature>
<protein>
    <recommendedName>
        <fullName evidence="2">Ubiquitin-like domain-containing protein</fullName>
    </recommendedName>
</protein>
<dbReference type="InterPro" id="IPR004263">
    <property type="entry name" value="Exostosin"/>
</dbReference>
<gene>
    <name evidence="3" type="ORF">PGLA1383_LOCUS40868</name>
</gene>
<dbReference type="OrthoDB" id="1924787at2759"/>
<dbReference type="AlphaFoldDB" id="A0A813GHR2"/>
<evidence type="ECO:0000313" key="3">
    <source>
        <dbReference type="EMBL" id="CAE8623629.1"/>
    </source>
</evidence>
<evidence type="ECO:0000313" key="4">
    <source>
        <dbReference type="Proteomes" id="UP000654075"/>
    </source>
</evidence>
<dbReference type="PANTHER" id="PTHR11062">
    <property type="entry name" value="EXOSTOSIN HEPARAN SULFATE GLYCOSYLTRANSFERASE -RELATED"/>
    <property type="match status" value="1"/>
</dbReference>
<dbReference type="Gene3D" id="3.10.20.90">
    <property type="entry name" value="Phosphatidylinositol 3-kinase Catalytic Subunit, Chain A, domain 1"/>
    <property type="match status" value="1"/>
</dbReference>
<evidence type="ECO:0000256" key="1">
    <source>
        <dbReference type="ARBA" id="ARBA00010271"/>
    </source>
</evidence>
<comment type="caution">
    <text evidence="3">The sequence shown here is derived from an EMBL/GenBank/DDBJ whole genome shotgun (WGS) entry which is preliminary data.</text>
</comment>
<dbReference type="InterPro" id="IPR029071">
    <property type="entry name" value="Ubiquitin-like_domsf"/>
</dbReference>
<dbReference type="InterPro" id="IPR000626">
    <property type="entry name" value="Ubiquitin-like_dom"/>
</dbReference>
<proteinExistence type="inferred from homology"/>